<keyword evidence="2" id="KW-1133">Transmembrane helix</keyword>
<dbReference type="NCBIfam" id="TIGR02098">
    <property type="entry name" value="MJ0042_CXXC"/>
    <property type="match status" value="1"/>
</dbReference>
<reference evidence="4 5" key="1">
    <citation type="submission" date="2018-07" db="EMBL/GenBank/DDBJ databases">
        <title>Genomic Encyclopedia of Type Strains, Phase IV (KMG-IV): sequencing the most valuable type-strain genomes for metagenomic binning, comparative biology and taxonomic classification.</title>
        <authorList>
            <person name="Goeker M."/>
        </authorList>
    </citation>
    <scope>NUCLEOTIDE SEQUENCE [LARGE SCALE GENOMIC DNA]</scope>
    <source>
        <strain evidence="4 5">DSM 21634</strain>
    </source>
</reference>
<evidence type="ECO:0000259" key="3">
    <source>
        <dbReference type="Pfam" id="PF13719"/>
    </source>
</evidence>
<dbReference type="RefSeq" id="WP_114467406.1">
    <property type="nucleotide sequence ID" value="NZ_QPJK01000002.1"/>
</dbReference>
<protein>
    <submittedName>
        <fullName evidence="4">Putative Zn finger-like uncharacterized protein</fullName>
    </submittedName>
</protein>
<dbReference type="EMBL" id="QPJK01000002">
    <property type="protein sequence ID" value="RCW74293.1"/>
    <property type="molecule type" value="Genomic_DNA"/>
</dbReference>
<keyword evidence="2" id="KW-0472">Membrane</keyword>
<feature type="transmembrane region" description="Helical" evidence="2">
    <location>
        <begin position="260"/>
        <end position="279"/>
    </location>
</feature>
<comment type="caution">
    <text evidence="4">The sequence shown here is derived from an EMBL/GenBank/DDBJ whole genome shotgun (WGS) entry which is preliminary data.</text>
</comment>
<organism evidence="4 5">
    <name type="scientific">Pseudorhodoferax soli</name>
    <dbReference type="NCBI Taxonomy" id="545864"/>
    <lineage>
        <taxon>Bacteria</taxon>
        <taxon>Pseudomonadati</taxon>
        <taxon>Pseudomonadota</taxon>
        <taxon>Betaproteobacteria</taxon>
        <taxon>Burkholderiales</taxon>
        <taxon>Comamonadaceae</taxon>
    </lineage>
</organism>
<keyword evidence="5" id="KW-1185">Reference proteome</keyword>
<dbReference type="OrthoDB" id="5294582at2"/>
<evidence type="ECO:0000256" key="2">
    <source>
        <dbReference type="SAM" id="Phobius"/>
    </source>
</evidence>
<evidence type="ECO:0000313" key="5">
    <source>
        <dbReference type="Proteomes" id="UP000252884"/>
    </source>
</evidence>
<feature type="compositionally biased region" description="Pro residues" evidence="1">
    <location>
        <begin position="62"/>
        <end position="71"/>
    </location>
</feature>
<dbReference type="InterPro" id="IPR021834">
    <property type="entry name" value="DUF3426"/>
</dbReference>
<dbReference type="AlphaFoldDB" id="A0A368Y200"/>
<dbReference type="Pfam" id="PF11906">
    <property type="entry name" value="DUF3426"/>
    <property type="match status" value="1"/>
</dbReference>
<feature type="domain" description="Zinc finger/thioredoxin putative" evidence="3">
    <location>
        <begin position="4"/>
        <end position="40"/>
    </location>
</feature>
<dbReference type="InterPro" id="IPR011723">
    <property type="entry name" value="Znf/thioredoxin_put"/>
</dbReference>
<name>A0A368Y200_9BURK</name>
<dbReference type="Pfam" id="PF13719">
    <property type="entry name" value="Zn_ribbon_5"/>
    <property type="match status" value="1"/>
</dbReference>
<evidence type="ECO:0000313" key="4">
    <source>
        <dbReference type="EMBL" id="RCW74293.1"/>
    </source>
</evidence>
<accession>A0A368Y200</accession>
<sequence>MAQLITRCPACGTRFRVVPDQLRISEGWVRCGHCAEVFDAARHLGAPEETAQAALPTAEPVPAEPALPQTPPAETEDLAPAPEHAPPWPVADEDVPPWLPHAPAEIPVTDSVASLEQDLADYVQAQAAAPVPEPGVGLPGPGTAFVPELHRVSAEPLGAAGPAARVPDDRPGRLVVSLTEESASIPLRTASAGHAMPLPLRAAAEDAPRPAPMPARVVAAPPVARPVPLDPAHAELSFLRDAVPEPPTAAPAAAVPRTRLFWSLAAGLALVLLLWQWAVHERDRLAARAPGLRPLLGALCAPLSCSVQPLRRIDAIVIDGSAFQALGDSGYRLSLTLRNRAAHPVALPAIALTLTDIAEQPVLRRVLMPQELGSPPEALDAHGEWTAGADLQIADSAGRARVVGYRLDPFYP</sequence>
<gene>
    <name evidence="4" type="ORF">DES41_102615</name>
</gene>
<proteinExistence type="predicted"/>
<evidence type="ECO:0000256" key="1">
    <source>
        <dbReference type="SAM" id="MobiDB-lite"/>
    </source>
</evidence>
<keyword evidence="2" id="KW-0812">Transmembrane</keyword>
<feature type="region of interest" description="Disordered" evidence="1">
    <location>
        <begin position="61"/>
        <end position="91"/>
    </location>
</feature>
<dbReference type="Proteomes" id="UP000252884">
    <property type="component" value="Unassembled WGS sequence"/>
</dbReference>